<keyword evidence="3" id="KW-1185">Reference proteome</keyword>
<sequence>MASQGGANFVRYFFYKGYKLDDKAKQQAVALAYATARELKLAPSMILIRAGLHRTTSRAGKHVIDPNGWHLTMAFKDQKLEAQGFHVASHGYTNGQQDYVLDHGTHTAAKRDDTPRGPVGSGKVVWPDESQLDEYENSPIAYSHFTDPSSKK</sequence>
<reference evidence="2 3" key="1">
    <citation type="journal article" date="2012" name="Sci. Rep.">
        <title>Genomic perspectives on the evolution of fungal entomopathogenicity in Beauveria bassiana.</title>
        <authorList>
            <person name="Xiao G."/>
            <person name="Ying S.H."/>
            <person name="Zheng P."/>
            <person name="Wang Z.L."/>
            <person name="Zhang S."/>
            <person name="Xie X.Q."/>
            <person name="Shang Y."/>
            <person name="St Leger R.J."/>
            <person name="Zhao G.P."/>
            <person name="Wang C."/>
            <person name="Feng M.G."/>
        </authorList>
    </citation>
    <scope>NUCLEOTIDE SEQUENCE [LARGE SCALE GENOMIC DNA]</scope>
    <source>
        <strain evidence="2 3">ARSEF 2860</strain>
    </source>
</reference>
<dbReference type="AlphaFoldDB" id="J4VTV8"/>
<protein>
    <submittedName>
        <fullName evidence="2">Uncharacterized protein</fullName>
    </submittedName>
</protein>
<dbReference type="EMBL" id="JH725194">
    <property type="protein sequence ID" value="EJP61975.1"/>
    <property type="molecule type" value="Genomic_DNA"/>
</dbReference>
<dbReference type="Proteomes" id="UP000002762">
    <property type="component" value="Unassembled WGS sequence"/>
</dbReference>
<dbReference type="InParanoid" id="J4VTV8"/>
<evidence type="ECO:0000313" key="2">
    <source>
        <dbReference type="EMBL" id="EJP61975.1"/>
    </source>
</evidence>
<dbReference type="RefSeq" id="XP_008602450.1">
    <property type="nucleotide sequence ID" value="XM_008604228.1"/>
</dbReference>
<evidence type="ECO:0000256" key="1">
    <source>
        <dbReference type="SAM" id="MobiDB-lite"/>
    </source>
</evidence>
<gene>
    <name evidence="2" type="ORF">BBA_09131</name>
</gene>
<name>J4VTV8_BEAB2</name>
<evidence type="ECO:0000313" key="3">
    <source>
        <dbReference type="Proteomes" id="UP000002762"/>
    </source>
</evidence>
<feature type="region of interest" description="Disordered" evidence="1">
    <location>
        <begin position="102"/>
        <end position="130"/>
    </location>
</feature>
<proteinExistence type="predicted"/>
<feature type="compositionally biased region" description="Basic and acidic residues" evidence="1">
    <location>
        <begin position="102"/>
        <end position="115"/>
    </location>
</feature>
<accession>J4VTV8</accession>
<dbReference type="HOGENOM" id="CLU_146182_0_0_1"/>
<dbReference type="GeneID" id="19892143"/>
<organism evidence="2 3">
    <name type="scientific">Beauveria bassiana (strain ARSEF 2860)</name>
    <name type="common">White muscardine disease fungus</name>
    <name type="synonym">Tritirachium shiotae</name>
    <dbReference type="NCBI Taxonomy" id="655819"/>
    <lineage>
        <taxon>Eukaryota</taxon>
        <taxon>Fungi</taxon>
        <taxon>Dikarya</taxon>
        <taxon>Ascomycota</taxon>
        <taxon>Pezizomycotina</taxon>
        <taxon>Sordariomycetes</taxon>
        <taxon>Hypocreomycetidae</taxon>
        <taxon>Hypocreales</taxon>
        <taxon>Cordycipitaceae</taxon>
        <taxon>Beauveria</taxon>
    </lineage>
</organism>